<feature type="compositionally biased region" description="Basic residues" evidence="1">
    <location>
        <begin position="227"/>
        <end position="237"/>
    </location>
</feature>
<evidence type="ECO:0000259" key="3">
    <source>
        <dbReference type="PROSITE" id="PS51977"/>
    </source>
</evidence>
<accession>A0ABR4KPB6</accession>
<dbReference type="InterPro" id="IPR001357">
    <property type="entry name" value="BRCT_dom"/>
</dbReference>
<dbReference type="SUPFAM" id="SSF142921">
    <property type="entry name" value="WGR domain-like"/>
    <property type="match status" value="1"/>
</dbReference>
<evidence type="ECO:0000313" key="4">
    <source>
        <dbReference type="EMBL" id="KAL2854123.1"/>
    </source>
</evidence>
<organism evidence="4 5">
    <name type="scientific">Aspergillus pseudodeflectus</name>
    <dbReference type="NCBI Taxonomy" id="176178"/>
    <lineage>
        <taxon>Eukaryota</taxon>
        <taxon>Fungi</taxon>
        <taxon>Dikarya</taxon>
        <taxon>Ascomycota</taxon>
        <taxon>Pezizomycotina</taxon>
        <taxon>Eurotiomycetes</taxon>
        <taxon>Eurotiomycetidae</taxon>
        <taxon>Eurotiales</taxon>
        <taxon>Aspergillaceae</taxon>
        <taxon>Aspergillus</taxon>
        <taxon>Aspergillus subgen. Nidulantes</taxon>
    </lineage>
</organism>
<dbReference type="PROSITE" id="PS50172">
    <property type="entry name" value="BRCT"/>
    <property type="match status" value="1"/>
</dbReference>
<comment type="caution">
    <text evidence="4">The sequence shown here is derived from an EMBL/GenBank/DDBJ whole genome shotgun (WGS) entry which is preliminary data.</text>
</comment>
<dbReference type="InterPro" id="IPR036930">
    <property type="entry name" value="WGR_dom_sf"/>
</dbReference>
<dbReference type="Gene3D" id="3.40.50.10190">
    <property type="entry name" value="BRCT domain"/>
    <property type="match status" value="1"/>
</dbReference>
<reference evidence="4 5" key="1">
    <citation type="submission" date="2024-07" db="EMBL/GenBank/DDBJ databases">
        <title>Section-level genome sequencing and comparative genomics of Aspergillus sections Usti and Cavernicolus.</title>
        <authorList>
            <consortium name="Lawrence Berkeley National Laboratory"/>
            <person name="Nybo J.L."/>
            <person name="Vesth T.C."/>
            <person name="Theobald S."/>
            <person name="Frisvad J.C."/>
            <person name="Larsen T.O."/>
            <person name="Kjaerboelling I."/>
            <person name="Rothschild-Mancinelli K."/>
            <person name="Lyhne E.K."/>
            <person name="Kogle M.E."/>
            <person name="Barry K."/>
            <person name="Clum A."/>
            <person name="Na H."/>
            <person name="Ledsgaard L."/>
            <person name="Lin J."/>
            <person name="Lipzen A."/>
            <person name="Kuo A."/>
            <person name="Riley R."/>
            <person name="Mondo S."/>
            <person name="LaButti K."/>
            <person name="Haridas S."/>
            <person name="Pangalinan J."/>
            <person name="Salamov A.A."/>
            <person name="Simmons B.A."/>
            <person name="Magnuson J.K."/>
            <person name="Chen J."/>
            <person name="Drula E."/>
            <person name="Henrissat B."/>
            <person name="Wiebenga A."/>
            <person name="Lubbers R.J."/>
            <person name="Gomes A.C."/>
            <person name="Macurrencykelacurrency M.R."/>
            <person name="Stajich J."/>
            <person name="Grigoriev I.V."/>
            <person name="Mortensen U.H."/>
            <person name="De vries R.P."/>
            <person name="Baker S.E."/>
            <person name="Andersen M.R."/>
        </authorList>
    </citation>
    <scope>NUCLEOTIDE SEQUENCE [LARGE SCALE GENOMIC DNA]</scope>
    <source>
        <strain evidence="4 5">CBS 756.74</strain>
    </source>
</reference>
<keyword evidence="5" id="KW-1185">Reference proteome</keyword>
<dbReference type="Proteomes" id="UP001610444">
    <property type="component" value="Unassembled WGS sequence"/>
</dbReference>
<dbReference type="PROSITE" id="PS51977">
    <property type="entry name" value="WGR"/>
    <property type="match status" value="1"/>
</dbReference>
<dbReference type="SUPFAM" id="SSF52113">
    <property type="entry name" value="BRCT domain"/>
    <property type="match status" value="1"/>
</dbReference>
<dbReference type="RefSeq" id="XP_070901288.1">
    <property type="nucleotide sequence ID" value="XM_071049096.1"/>
</dbReference>
<dbReference type="CDD" id="cd00027">
    <property type="entry name" value="BRCT"/>
    <property type="match status" value="1"/>
</dbReference>
<evidence type="ECO:0000313" key="5">
    <source>
        <dbReference type="Proteomes" id="UP001610444"/>
    </source>
</evidence>
<dbReference type="GeneID" id="98164260"/>
<sequence>MAKGFEKVNACSVGNFEENSIRIPKWIANNGGQYSKQVTEETTHLIVTEEAFSKNVAAVSKAKELGTVWIVSYDWLSDSLLMNKRRPLPAKNYLLEDSCAEESKAQKKGRQSKAQENKVTKNRVFKRKATENKAAKGKKAKQNKALEEETARIQSEKEKADQERAEQEKIEQEKVEKDKAEKDKAENDKAERDKAQRGQGREHQPVENYSTRDDPQGTAAAVERPKPIQKKRKRGPKKSRDPFDTKRRTPKAQSVGENYEVFEEEDITYDVKLVRPSKSTRGTREILRLKIYKSTAAPTTYATHISLSCLGPSKTDLLAPLGSSLETALAAFKGFFKEQTGTEWEDRVKGVSPPPKKDEEGNTLPPYRGWFWWDSGTESLASMFRAGKL</sequence>
<feature type="region of interest" description="Disordered" evidence="1">
    <location>
        <begin position="103"/>
        <end position="254"/>
    </location>
</feature>
<name>A0ABR4KPB6_9EURO</name>
<proteinExistence type="predicted"/>
<feature type="compositionally biased region" description="Basic and acidic residues" evidence="1">
    <location>
        <begin position="238"/>
        <end position="247"/>
    </location>
</feature>
<dbReference type="InterPro" id="IPR008893">
    <property type="entry name" value="WGR_domain"/>
</dbReference>
<evidence type="ECO:0008006" key="6">
    <source>
        <dbReference type="Google" id="ProtNLM"/>
    </source>
</evidence>
<protein>
    <recommendedName>
        <fullName evidence="6">BRCT domain-containing protein</fullName>
    </recommendedName>
</protein>
<evidence type="ECO:0000259" key="2">
    <source>
        <dbReference type="PROSITE" id="PS50172"/>
    </source>
</evidence>
<dbReference type="Pfam" id="PF00533">
    <property type="entry name" value="BRCT"/>
    <property type="match status" value="1"/>
</dbReference>
<gene>
    <name evidence="4" type="ORF">BJX68DRAFT_39544</name>
</gene>
<dbReference type="EMBL" id="JBFXLR010000012">
    <property type="protein sequence ID" value="KAL2854123.1"/>
    <property type="molecule type" value="Genomic_DNA"/>
</dbReference>
<evidence type="ECO:0000256" key="1">
    <source>
        <dbReference type="SAM" id="MobiDB-lite"/>
    </source>
</evidence>
<feature type="domain" description="WGR" evidence="3">
    <location>
        <begin position="258"/>
        <end position="358"/>
    </location>
</feature>
<dbReference type="InterPro" id="IPR036420">
    <property type="entry name" value="BRCT_dom_sf"/>
</dbReference>
<feature type="compositionally biased region" description="Basic and acidic residues" evidence="1">
    <location>
        <begin position="144"/>
        <end position="215"/>
    </location>
</feature>
<feature type="domain" description="BRCT" evidence="2">
    <location>
        <begin position="1"/>
        <end position="95"/>
    </location>
</feature>